<evidence type="ECO:0000259" key="1">
    <source>
        <dbReference type="SMART" id="SM00327"/>
    </source>
</evidence>
<dbReference type="Gene3D" id="3.40.50.410">
    <property type="entry name" value="von Willebrand factor, type A domain"/>
    <property type="match status" value="1"/>
</dbReference>
<evidence type="ECO:0000313" key="2">
    <source>
        <dbReference type="EMBL" id="SUZ69906.1"/>
    </source>
</evidence>
<accession>A0A381PS87</accession>
<dbReference type="InterPro" id="IPR002035">
    <property type="entry name" value="VWF_A"/>
</dbReference>
<protein>
    <recommendedName>
        <fullName evidence="1">VWFA domain-containing protein</fullName>
    </recommendedName>
</protein>
<sequence length="305" mass="34484">MATQRHTLIPGASFVDPKVLARIGNLELLARILVDGFINGIHKASSLGVSVDFAEHRGYMPGDDIRRIDWRLYARTDRYYVKEFEADSNANFSVILDVSKSMGFSSGGLSKLDYAKFLAASLTYLANQQRDRVGIVTFDSEIIERVPPSAKHLDVVFHTIDRAIAGRPGLLGDPLFRMTEFFKRRGILALISDFYEEPDTILSAVKQFRAQGHDVMVFHVLDPAELEFPYDTASSFEDMESGERIPIVPENLREQYKKLIEEHTSALAKSFTEQQIDYAVFNTSTPIDYALFAFLSARERMARAR</sequence>
<dbReference type="EMBL" id="UINC01001074">
    <property type="protein sequence ID" value="SUZ69906.1"/>
    <property type="molecule type" value="Genomic_DNA"/>
</dbReference>
<dbReference type="AlphaFoldDB" id="A0A381PS87"/>
<dbReference type="PANTHER" id="PTHR33608">
    <property type="entry name" value="BLL2464 PROTEIN"/>
    <property type="match status" value="1"/>
</dbReference>
<feature type="domain" description="VWFA" evidence="1">
    <location>
        <begin position="89"/>
        <end position="260"/>
    </location>
</feature>
<dbReference type="PANTHER" id="PTHR33608:SF7">
    <property type="entry name" value="DUF58 DOMAIN-CONTAINING PROTEIN"/>
    <property type="match status" value="1"/>
</dbReference>
<dbReference type="SMART" id="SM00327">
    <property type="entry name" value="VWA"/>
    <property type="match status" value="1"/>
</dbReference>
<dbReference type="SUPFAM" id="SSF53300">
    <property type="entry name" value="vWA-like"/>
    <property type="match status" value="1"/>
</dbReference>
<organism evidence="2">
    <name type="scientific">marine metagenome</name>
    <dbReference type="NCBI Taxonomy" id="408172"/>
    <lineage>
        <taxon>unclassified sequences</taxon>
        <taxon>metagenomes</taxon>
        <taxon>ecological metagenomes</taxon>
    </lineage>
</organism>
<dbReference type="InterPro" id="IPR002881">
    <property type="entry name" value="DUF58"/>
</dbReference>
<dbReference type="Pfam" id="PF01882">
    <property type="entry name" value="DUF58"/>
    <property type="match status" value="1"/>
</dbReference>
<reference evidence="2" key="1">
    <citation type="submission" date="2018-05" db="EMBL/GenBank/DDBJ databases">
        <authorList>
            <person name="Lanie J.A."/>
            <person name="Ng W.-L."/>
            <person name="Kazmierczak K.M."/>
            <person name="Andrzejewski T.M."/>
            <person name="Davidsen T.M."/>
            <person name="Wayne K.J."/>
            <person name="Tettelin H."/>
            <person name="Glass J.I."/>
            <person name="Rusch D."/>
            <person name="Podicherti R."/>
            <person name="Tsui H.-C.T."/>
            <person name="Winkler M.E."/>
        </authorList>
    </citation>
    <scope>NUCLEOTIDE SEQUENCE</scope>
</reference>
<dbReference type="InterPro" id="IPR036465">
    <property type="entry name" value="vWFA_dom_sf"/>
</dbReference>
<gene>
    <name evidence="2" type="ORF">METZ01_LOCUS22760</name>
</gene>
<dbReference type="CDD" id="cd00198">
    <property type="entry name" value="vWFA"/>
    <property type="match status" value="1"/>
</dbReference>
<proteinExistence type="predicted"/>
<name>A0A381PS87_9ZZZZ</name>